<dbReference type="EMBL" id="JAUTWS010000006">
    <property type="protein sequence ID" value="MDO9708292.1"/>
    <property type="molecule type" value="Genomic_DNA"/>
</dbReference>
<evidence type="ECO:0000313" key="1">
    <source>
        <dbReference type="EMBL" id="MDO9708292.1"/>
    </source>
</evidence>
<evidence type="ECO:0008006" key="3">
    <source>
        <dbReference type="Google" id="ProtNLM"/>
    </source>
</evidence>
<protein>
    <recommendedName>
        <fullName evidence="3">Tetratricopeptide repeat protein</fullName>
    </recommendedName>
</protein>
<organism evidence="1 2">
    <name type="scientific">Paracraurococcus lichenis</name>
    <dbReference type="NCBI Taxonomy" id="3064888"/>
    <lineage>
        <taxon>Bacteria</taxon>
        <taxon>Pseudomonadati</taxon>
        <taxon>Pseudomonadota</taxon>
        <taxon>Alphaproteobacteria</taxon>
        <taxon>Acetobacterales</taxon>
        <taxon>Roseomonadaceae</taxon>
        <taxon>Paracraurococcus</taxon>
    </lineage>
</organism>
<dbReference type="RefSeq" id="WP_305103163.1">
    <property type="nucleotide sequence ID" value="NZ_JAUTWS010000006.1"/>
</dbReference>
<dbReference type="Proteomes" id="UP001243009">
    <property type="component" value="Unassembled WGS sequence"/>
</dbReference>
<name>A0ABT9DWL5_9PROT</name>
<keyword evidence="2" id="KW-1185">Reference proteome</keyword>
<evidence type="ECO:0000313" key="2">
    <source>
        <dbReference type="Proteomes" id="UP001243009"/>
    </source>
</evidence>
<accession>A0ABT9DWL5</accession>
<gene>
    <name evidence="1" type="ORF">Q7A36_08060</name>
</gene>
<comment type="caution">
    <text evidence="1">The sequence shown here is derived from an EMBL/GenBank/DDBJ whole genome shotgun (WGS) entry which is preliminary data.</text>
</comment>
<proteinExistence type="predicted"/>
<sequence>MTEPAAKGAELRWRDRIVPIAALPPAGCVEQVRLGLGSFTLSGWVPAQPDDPLLPQILVVRAGVVRAECRAERAAGGRHGFELRLPLEVVAAPMVFDFTVYALRADGAAVRLQAEGRAAAALGLKLASVHDFYRQIQTPSTRTSDPEILLYASVYAFERFAGDYPLNAGALCVLGYRLLDAPGQEPELMALFDVQKERLLGLTPTLPEGLFLRWHTSIRLVAGYLAYQRGRIAEAIGHFEAIAHFAGDLPKWPTAMTNVLLGGFIAGYLHWEQGDAARAIACWSQAPDILRLGAGQAPLQNFYAYGEIANAIRVAQESFVARRMAEAGGPIADAAIGPPGRRIELENLPSPIGRLVRQRAAIRSAA</sequence>
<reference evidence="1 2" key="1">
    <citation type="submission" date="2023-08" db="EMBL/GenBank/DDBJ databases">
        <title>The draft genome sequence of Paracraurococcus sp. LOR1-02.</title>
        <authorList>
            <person name="Kingkaew E."/>
            <person name="Tanasupawat S."/>
        </authorList>
    </citation>
    <scope>NUCLEOTIDE SEQUENCE [LARGE SCALE GENOMIC DNA]</scope>
    <source>
        <strain evidence="1 2">LOR1-02</strain>
    </source>
</reference>